<feature type="transmembrane region" description="Helical" evidence="13">
    <location>
        <begin position="6"/>
        <end position="25"/>
    </location>
</feature>
<dbReference type="InterPro" id="IPR001128">
    <property type="entry name" value="Cyt_P450"/>
</dbReference>
<evidence type="ECO:0000313" key="14">
    <source>
        <dbReference type="EMBL" id="RZC36977.1"/>
    </source>
</evidence>
<dbReference type="AlphaFoldDB" id="A0A482VXH7"/>
<gene>
    <name evidence="14" type="ORF">BDFB_009075</name>
</gene>
<evidence type="ECO:0000256" key="2">
    <source>
        <dbReference type="ARBA" id="ARBA00004174"/>
    </source>
</evidence>
<dbReference type="Pfam" id="PF00067">
    <property type="entry name" value="p450"/>
    <property type="match status" value="2"/>
</dbReference>
<dbReference type="EMBL" id="QDEB01056900">
    <property type="protein sequence ID" value="RZC36977.1"/>
    <property type="molecule type" value="Genomic_DNA"/>
</dbReference>
<dbReference type="GO" id="GO:0005789">
    <property type="term" value="C:endoplasmic reticulum membrane"/>
    <property type="evidence" value="ECO:0007669"/>
    <property type="project" value="UniProtKB-SubCell"/>
</dbReference>
<evidence type="ECO:0000256" key="12">
    <source>
        <dbReference type="ARBA" id="ARBA00023136"/>
    </source>
</evidence>
<keyword evidence="11" id="KW-0503">Monooxygenase</keyword>
<accession>A0A482VXH7</accession>
<dbReference type="PRINTS" id="PR00463">
    <property type="entry name" value="EP450I"/>
</dbReference>
<sequence length="930" mass="107889">MLTLSYFAEFAALFAFIFILLYSYFTRNFNYWKNKNVPYLKPLPFFGNVFSGITMRHCMGELFSEIYRKSMEPFVGFFMLDEPCLLFRDPKVIKRVLVNDFQYFYDRKVTSNKRDDPISAHVLFILKNPEWKEIRTKVTPVFTSSKMKNMSKLIEKSAKELVNYLSGRVKAKPVLEMKEVCAKFTVDVISSTSFGVDANCLKDEDSQFRVAARKLLDWDNFWLSFQMRCYFLAPKLVKLFRMKFFNPASAQFLKESFLEIMEQRGASDSTRNDLIDILLQIKKNDKQFMDGDILVAQAVQFFAAGFETSSAAICFTLYELAGNLQIQQKLRQEISEISGKHGDINYDAINEMDYLNMCVKGEALRKYPTLAFLDRKCNSDYKIPETDIVIDKGTSTFISILALHYDPQYFPDPEKFVPERFSKDGDQVVESFAYLPFGGGPRNCIALYFYFTRKFSYWKDINVPYIPPVPFFGNAFNLFTFRQNIGEMCRQIYESTTKPFIGFFVVDEPCLLIRDPELVKSVLVKDFGTFNNRTITENKKDDPMGSHILFILKTPDWRDMRRKLTPVFTSGKMKWMYHLIKEAGEDLLDYLEKEVPKKVKVDIREVSAKYTTDAITSTSFGINANCFKNENAEFRLVSRRVFNWSNLERAISTSCYFVAPTLVKLFKMKFIDSFSSDFLRNAFWKTISEREQRKFVRNDLIDILIEMKNKEAVDDPLKLEGDKLVAQATQFFIAGFETTSSTISFTLYELAIHKDIQKKLREEIISVRDKHGGFTYDALKEMEYLDLCIKETLRKYPVLPFLDRRCNVDYTIPGTDTVLKKGSAVFVSLLGLHYDPKYFPDPERYDPSRHTEENAASRPQFSYIPFGEGPRNCIGARFGLLSSKSGVAHILSQFEVDLCEETKPPIKLDPKGILLAPLLQLLLKFKKYEE</sequence>
<dbReference type="PROSITE" id="PS00086">
    <property type="entry name" value="CYTOCHROME_P450"/>
    <property type="match status" value="2"/>
</dbReference>
<dbReference type="GO" id="GO:0020037">
    <property type="term" value="F:heme binding"/>
    <property type="evidence" value="ECO:0007669"/>
    <property type="project" value="InterPro"/>
</dbReference>
<keyword evidence="12 13" id="KW-0472">Membrane</keyword>
<evidence type="ECO:0000256" key="5">
    <source>
        <dbReference type="ARBA" id="ARBA00022617"/>
    </source>
</evidence>
<keyword evidence="7" id="KW-0256">Endoplasmic reticulum</keyword>
<keyword evidence="9" id="KW-0560">Oxidoreductase</keyword>
<dbReference type="PRINTS" id="PR00385">
    <property type="entry name" value="P450"/>
</dbReference>
<keyword evidence="6" id="KW-0479">Metal-binding</keyword>
<dbReference type="PANTHER" id="PTHR24292">
    <property type="entry name" value="CYTOCHROME P450"/>
    <property type="match status" value="1"/>
</dbReference>
<dbReference type="InterPro" id="IPR050476">
    <property type="entry name" value="Insect_CytP450_Detox"/>
</dbReference>
<evidence type="ECO:0000256" key="1">
    <source>
        <dbReference type="ARBA" id="ARBA00001971"/>
    </source>
</evidence>
<keyword evidence="8" id="KW-0492">Microsome</keyword>
<evidence type="ECO:0000256" key="13">
    <source>
        <dbReference type="SAM" id="Phobius"/>
    </source>
</evidence>
<comment type="subcellular location">
    <subcellularLocation>
        <location evidence="3">Endoplasmic reticulum membrane</location>
        <topology evidence="3">Peripheral membrane protein</topology>
    </subcellularLocation>
    <subcellularLocation>
        <location evidence="2">Microsome membrane</location>
        <topology evidence="2">Peripheral membrane protein</topology>
    </subcellularLocation>
</comment>
<comment type="caution">
    <text evidence="14">The sequence shown here is derived from an EMBL/GenBank/DDBJ whole genome shotgun (WGS) entry which is preliminary data.</text>
</comment>
<dbReference type="GO" id="GO:0005506">
    <property type="term" value="F:iron ion binding"/>
    <property type="evidence" value="ECO:0007669"/>
    <property type="project" value="InterPro"/>
</dbReference>
<keyword evidence="13" id="KW-1133">Transmembrane helix</keyword>
<evidence type="ECO:0000256" key="7">
    <source>
        <dbReference type="ARBA" id="ARBA00022824"/>
    </source>
</evidence>
<dbReference type="SUPFAM" id="SSF48264">
    <property type="entry name" value="Cytochrome P450"/>
    <property type="match status" value="2"/>
</dbReference>
<dbReference type="Proteomes" id="UP000292052">
    <property type="component" value="Unassembled WGS sequence"/>
</dbReference>
<organism evidence="14 15">
    <name type="scientific">Asbolus verrucosus</name>
    <name type="common">Desert ironclad beetle</name>
    <dbReference type="NCBI Taxonomy" id="1661398"/>
    <lineage>
        <taxon>Eukaryota</taxon>
        <taxon>Metazoa</taxon>
        <taxon>Ecdysozoa</taxon>
        <taxon>Arthropoda</taxon>
        <taxon>Hexapoda</taxon>
        <taxon>Insecta</taxon>
        <taxon>Pterygota</taxon>
        <taxon>Neoptera</taxon>
        <taxon>Endopterygota</taxon>
        <taxon>Coleoptera</taxon>
        <taxon>Polyphaga</taxon>
        <taxon>Cucujiformia</taxon>
        <taxon>Tenebrionidae</taxon>
        <taxon>Pimeliinae</taxon>
        <taxon>Asbolus</taxon>
    </lineage>
</organism>
<dbReference type="CDD" id="cd11056">
    <property type="entry name" value="CYP6-like"/>
    <property type="match status" value="2"/>
</dbReference>
<keyword evidence="15" id="KW-1185">Reference proteome</keyword>
<comment type="cofactor">
    <cofactor evidence="1">
        <name>heme</name>
        <dbReference type="ChEBI" id="CHEBI:30413"/>
    </cofactor>
</comment>
<keyword evidence="13" id="KW-0812">Transmembrane</keyword>
<name>A0A482VXH7_ASBVE</name>
<dbReference type="FunFam" id="1.10.630.10:FF:000042">
    <property type="entry name" value="Cytochrome P450"/>
    <property type="match status" value="2"/>
</dbReference>
<dbReference type="Gene3D" id="1.10.630.10">
    <property type="entry name" value="Cytochrome P450"/>
    <property type="match status" value="2"/>
</dbReference>
<dbReference type="InterPro" id="IPR036396">
    <property type="entry name" value="Cyt_P450_sf"/>
</dbReference>
<dbReference type="GO" id="GO:0016705">
    <property type="term" value="F:oxidoreductase activity, acting on paired donors, with incorporation or reduction of molecular oxygen"/>
    <property type="evidence" value="ECO:0007669"/>
    <property type="project" value="InterPro"/>
</dbReference>
<dbReference type="STRING" id="1661398.A0A482VXH7"/>
<dbReference type="InterPro" id="IPR002401">
    <property type="entry name" value="Cyt_P450_E_grp-I"/>
</dbReference>
<evidence type="ECO:0000256" key="11">
    <source>
        <dbReference type="ARBA" id="ARBA00023033"/>
    </source>
</evidence>
<evidence type="ECO:0000256" key="4">
    <source>
        <dbReference type="ARBA" id="ARBA00010617"/>
    </source>
</evidence>
<proteinExistence type="inferred from homology"/>
<dbReference type="GO" id="GO:0004497">
    <property type="term" value="F:monooxygenase activity"/>
    <property type="evidence" value="ECO:0007669"/>
    <property type="project" value="UniProtKB-KW"/>
</dbReference>
<comment type="similarity">
    <text evidence="4">Belongs to the cytochrome P450 family.</text>
</comment>
<evidence type="ECO:0000256" key="10">
    <source>
        <dbReference type="ARBA" id="ARBA00023004"/>
    </source>
</evidence>
<evidence type="ECO:0000256" key="6">
    <source>
        <dbReference type="ARBA" id="ARBA00022723"/>
    </source>
</evidence>
<dbReference type="InterPro" id="IPR017972">
    <property type="entry name" value="Cyt_P450_CS"/>
</dbReference>
<evidence type="ECO:0000256" key="3">
    <source>
        <dbReference type="ARBA" id="ARBA00004406"/>
    </source>
</evidence>
<evidence type="ECO:0000313" key="15">
    <source>
        <dbReference type="Proteomes" id="UP000292052"/>
    </source>
</evidence>
<keyword evidence="5" id="KW-0349">Heme</keyword>
<protein>
    <submittedName>
        <fullName evidence="14">p450 domain containing protein</fullName>
    </submittedName>
</protein>
<dbReference type="PANTHER" id="PTHR24292:SF45">
    <property type="entry name" value="CYTOCHROME P450 6G1-RELATED"/>
    <property type="match status" value="1"/>
</dbReference>
<dbReference type="OrthoDB" id="2789670at2759"/>
<reference evidence="14 15" key="1">
    <citation type="submission" date="2017-03" db="EMBL/GenBank/DDBJ databases">
        <title>Genome of the blue death feigning beetle - Asbolus verrucosus.</title>
        <authorList>
            <person name="Rider S.D."/>
        </authorList>
    </citation>
    <scope>NUCLEOTIDE SEQUENCE [LARGE SCALE GENOMIC DNA]</scope>
    <source>
        <strain evidence="14">Butters</strain>
        <tissue evidence="14">Head and leg muscle</tissue>
    </source>
</reference>
<keyword evidence="10" id="KW-0408">Iron</keyword>
<evidence type="ECO:0000256" key="9">
    <source>
        <dbReference type="ARBA" id="ARBA00023002"/>
    </source>
</evidence>
<evidence type="ECO:0000256" key="8">
    <source>
        <dbReference type="ARBA" id="ARBA00022848"/>
    </source>
</evidence>